<proteinExistence type="predicted"/>
<evidence type="ECO:0000313" key="3">
    <source>
        <dbReference type="EMBL" id="RAJ73950.1"/>
    </source>
</evidence>
<keyword evidence="2" id="KW-0472">Membrane</keyword>
<sequence length="364" mass="40498">MSKTTTILKRLGIVTLWAAVLTGFVILMVAANNARSETVCKKVNVKLEGKDDNFFIEAKDIKSLINKDKSINPVGKPVGSIDVAQLEKIISSDPWVKNAELYFDNKQQLNIKITQREPVARVFTFSGNSFYLDESGERIPVSTKYAAKVPVFTGFPTDAEKLQQPDSLLNVQIVQMGSYIISHPFWMAQVAQLMITPERRFEFIPQLGDQVIAFGDGNDIDKKFTKLLAFYQEGLNKVGWNNYSRINIAFEDQVVCTRKDGVPPLQPVVTTDSVKVNGADEVPEYEDLDSTSHATKKPEPVTAAKPATKPTPDAKAKAAKQREPEKEKAKTKEKARTEKPKPQPKAVYKPGNKSVNTSKKQNTP</sequence>
<keyword evidence="3" id="KW-0132">Cell division</keyword>
<gene>
    <name evidence="3" type="ORF">CLV59_11169</name>
</gene>
<feature type="compositionally biased region" description="Low complexity" evidence="1">
    <location>
        <begin position="300"/>
        <end position="311"/>
    </location>
</feature>
<reference evidence="3 4" key="1">
    <citation type="submission" date="2018-06" db="EMBL/GenBank/DDBJ databases">
        <title>Genomic Encyclopedia of Archaeal and Bacterial Type Strains, Phase II (KMG-II): from individual species to whole genera.</title>
        <authorList>
            <person name="Goeker M."/>
        </authorList>
    </citation>
    <scope>NUCLEOTIDE SEQUENCE [LARGE SCALE GENOMIC DNA]</scope>
    <source>
        <strain evidence="3 4">DSM 29821</strain>
    </source>
</reference>
<keyword evidence="2" id="KW-0812">Transmembrane</keyword>
<evidence type="ECO:0000256" key="2">
    <source>
        <dbReference type="SAM" id="Phobius"/>
    </source>
</evidence>
<keyword evidence="4" id="KW-1185">Reference proteome</keyword>
<protein>
    <submittedName>
        <fullName evidence="3">Cell division protein FtsQ</fullName>
    </submittedName>
</protein>
<accession>A0A327VM63</accession>
<evidence type="ECO:0000256" key="1">
    <source>
        <dbReference type="SAM" id="MobiDB-lite"/>
    </source>
</evidence>
<name>A0A327VM63_9BACT</name>
<dbReference type="Proteomes" id="UP000249819">
    <property type="component" value="Unassembled WGS sequence"/>
</dbReference>
<comment type="caution">
    <text evidence="3">The sequence shown here is derived from an EMBL/GenBank/DDBJ whole genome shotgun (WGS) entry which is preliminary data.</text>
</comment>
<keyword evidence="2" id="KW-1133">Transmembrane helix</keyword>
<dbReference type="OrthoDB" id="1466667at2"/>
<feature type="transmembrane region" description="Helical" evidence="2">
    <location>
        <begin position="12"/>
        <end position="31"/>
    </location>
</feature>
<feature type="compositionally biased region" description="Polar residues" evidence="1">
    <location>
        <begin position="353"/>
        <end position="364"/>
    </location>
</feature>
<dbReference type="GO" id="GO:0051301">
    <property type="term" value="P:cell division"/>
    <property type="evidence" value="ECO:0007669"/>
    <property type="project" value="UniProtKB-KW"/>
</dbReference>
<keyword evidence="3" id="KW-0131">Cell cycle</keyword>
<feature type="compositionally biased region" description="Basic and acidic residues" evidence="1">
    <location>
        <begin position="312"/>
        <end position="341"/>
    </location>
</feature>
<feature type="region of interest" description="Disordered" evidence="1">
    <location>
        <begin position="261"/>
        <end position="364"/>
    </location>
</feature>
<dbReference type="AlphaFoldDB" id="A0A327VM63"/>
<evidence type="ECO:0000313" key="4">
    <source>
        <dbReference type="Proteomes" id="UP000249819"/>
    </source>
</evidence>
<organism evidence="3 4">
    <name type="scientific">Chitinophaga dinghuensis</name>
    <dbReference type="NCBI Taxonomy" id="1539050"/>
    <lineage>
        <taxon>Bacteria</taxon>
        <taxon>Pseudomonadati</taxon>
        <taxon>Bacteroidota</taxon>
        <taxon>Chitinophagia</taxon>
        <taxon>Chitinophagales</taxon>
        <taxon>Chitinophagaceae</taxon>
        <taxon>Chitinophaga</taxon>
    </lineage>
</organism>
<dbReference type="EMBL" id="QLMA01000011">
    <property type="protein sequence ID" value="RAJ73950.1"/>
    <property type="molecule type" value="Genomic_DNA"/>
</dbReference>